<proteinExistence type="predicted"/>
<dbReference type="Gene3D" id="1.10.8.10">
    <property type="entry name" value="DNA helicase RuvA subunit, C-terminal domain"/>
    <property type="match status" value="1"/>
</dbReference>
<sequence>MKMLSIDRLRPTQMTHGMREVREKTEKYKALSGHELEMAIAERPIPVVYGPNSAPFAIDHHHVAAALWRANVKSVPFVLVRDLSFLPQADFWQTMENNRWTYPYDAEGRRRPFSEMPEHVWELADDEFRSLAASVRDAGGYEKTSVPLEEFRWADLFRCTLPRPNSDDEFESLVKKAIKLAKSDIALGLPGYLGPVD</sequence>
<dbReference type="Proteomes" id="UP000054683">
    <property type="component" value="Unassembled WGS sequence"/>
</dbReference>
<protein>
    <submittedName>
        <fullName evidence="1">Chromosome partitioning protein ParB</fullName>
    </submittedName>
</protein>
<dbReference type="InterPro" id="IPR016932">
    <property type="entry name" value="UCP029669"/>
</dbReference>
<dbReference type="Gene3D" id="3.90.1530.10">
    <property type="entry name" value="Conserved hypothetical protein from pyrococcus furiosus pfu- 392566-001, ParB domain"/>
    <property type="match status" value="1"/>
</dbReference>
<organism evidence="1 2">
    <name type="scientific">Caballeronia udeis</name>
    <dbReference type="NCBI Taxonomy" id="1232866"/>
    <lineage>
        <taxon>Bacteria</taxon>
        <taxon>Pseudomonadati</taxon>
        <taxon>Pseudomonadota</taxon>
        <taxon>Betaproteobacteria</taxon>
        <taxon>Burkholderiales</taxon>
        <taxon>Burkholderiaceae</taxon>
        <taxon>Caballeronia</taxon>
    </lineage>
</organism>
<dbReference type="EMBL" id="FCOK02000058">
    <property type="protein sequence ID" value="SAL58600.1"/>
    <property type="molecule type" value="Genomic_DNA"/>
</dbReference>
<dbReference type="OrthoDB" id="323572at2"/>
<dbReference type="InterPro" id="IPR014956">
    <property type="entry name" value="ParBc_2"/>
</dbReference>
<evidence type="ECO:0000313" key="2">
    <source>
        <dbReference type="Proteomes" id="UP000054683"/>
    </source>
</evidence>
<dbReference type="InterPro" id="IPR036086">
    <property type="entry name" value="ParB/Sulfiredoxin_sf"/>
</dbReference>
<dbReference type="CDD" id="cd16390">
    <property type="entry name" value="ParB_N_Srx_like"/>
    <property type="match status" value="1"/>
</dbReference>
<dbReference type="AlphaFoldDB" id="A0A158IRB5"/>
<evidence type="ECO:0000313" key="1">
    <source>
        <dbReference type="EMBL" id="SAL58600.1"/>
    </source>
</evidence>
<reference evidence="1 2" key="1">
    <citation type="submission" date="2016-01" db="EMBL/GenBank/DDBJ databases">
        <authorList>
            <person name="Oliw E.H."/>
        </authorList>
    </citation>
    <scope>NUCLEOTIDE SEQUENCE [LARGE SCALE GENOMIC DNA]</scope>
    <source>
        <strain evidence="1">LMG 27134</strain>
    </source>
</reference>
<dbReference type="PIRSF" id="PIRSF029669">
    <property type="entry name" value="UCP029669"/>
    <property type="match status" value="1"/>
</dbReference>
<name>A0A158IRB5_9BURK</name>
<gene>
    <name evidence="1" type="ORF">AWB69_06465</name>
</gene>
<dbReference type="SUPFAM" id="SSF110849">
    <property type="entry name" value="ParB/Sulfiredoxin"/>
    <property type="match status" value="1"/>
</dbReference>
<dbReference type="RefSeq" id="WP_062090732.1">
    <property type="nucleotide sequence ID" value="NZ_FCOK02000058.1"/>
</dbReference>
<accession>A0A158IRB5</accession>
<dbReference type="Pfam" id="PF08857">
    <property type="entry name" value="ParBc_2"/>
    <property type="match status" value="1"/>
</dbReference>